<reference evidence="3 4" key="1">
    <citation type="submission" date="2022-10" db="EMBL/GenBank/DDBJ databases">
        <title>The complete genomes of actinobacterial strains from the NBC collection.</title>
        <authorList>
            <person name="Joergensen T.S."/>
            <person name="Alvarez Arevalo M."/>
            <person name="Sterndorff E.B."/>
            <person name="Faurdal D."/>
            <person name="Vuksanovic O."/>
            <person name="Mourched A.-S."/>
            <person name="Charusanti P."/>
            <person name="Shaw S."/>
            <person name="Blin K."/>
            <person name="Weber T."/>
        </authorList>
    </citation>
    <scope>NUCLEOTIDE SEQUENCE [LARGE SCALE GENOMIC DNA]</scope>
    <source>
        <strain evidence="3 4">NBC_00319</strain>
    </source>
</reference>
<feature type="transmembrane region" description="Helical" evidence="1">
    <location>
        <begin position="272"/>
        <end position="293"/>
    </location>
</feature>
<dbReference type="Proteomes" id="UP001432128">
    <property type="component" value="Chromosome"/>
</dbReference>
<dbReference type="InterPro" id="IPR050879">
    <property type="entry name" value="Acyltransferase_3"/>
</dbReference>
<sequence>MSETANATPALRLSSSLTGIRGVAALLVCASHAAFWTGHYTDDLPGRILARLEIGVPIFFTLSGFLLFRPWISGLAQGTGSPSLRRYADHRVRRILPAYWVTVLVVYAVYAWFRTDDSEFGRGVGGLVRNLTLTQIYGFGHLHTALTQMWSLAVEVVFYLALPAIGWVITAIVCRRRWRPDLVLVSLVALLTISPLWALATHSGSGIDPTARLWPPAFLSWFVGGMILAVAVQVSVRANPTLLVLIAVLLFQLSCAGFAGEPTITPTTMSATVIKLMLYLGAAMCLVGALVLGPPGSWIDRLLSRPMIVWLGEISYEFFLTHLLVLEIVMDILDYRTFTGSTIGVFVVTTVITAPIAWALHRVTSVIWRRPSGRERVRSVPSTV</sequence>
<accession>A0AAU4K8E7</accession>
<feature type="transmembrane region" description="Helical" evidence="1">
    <location>
        <begin position="95"/>
        <end position="113"/>
    </location>
</feature>
<keyword evidence="3" id="KW-0012">Acyltransferase</keyword>
<evidence type="ECO:0000256" key="1">
    <source>
        <dbReference type="SAM" id="Phobius"/>
    </source>
</evidence>
<dbReference type="KEGG" id="whr:OG579_13575"/>
<dbReference type="GO" id="GO:0016747">
    <property type="term" value="F:acyltransferase activity, transferring groups other than amino-acyl groups"/>
    <property type="evidence" value="ECO:0007669"/>
    <property type="project" value="InterPro"/>
</dbReference>
<dbReference type="Pfam" id="PF01757">
    <property type="entry name" value="Acyl_transf_3"/>
    <property type="match status" value="1"/>
</dbReference>
<keyword evidence="1" id="KW-0812">Transmembrane</keyword>
<evidence type="ECO:0000259" key="2">
    <source>
        <dbReference type="Pfam" id="PF01757"/>
    </source>
</evidence>
<keyword evidence="4" id="KW-1185">Reference proteome</keyword>
<feature type="transmembrane region" description="Helical" evidence="1">
    <location>
        <begin position="156"/>
        <end position="175"/>
    </location>
</feature>
<dbReference type="PANTHER" id="PTHR23028:SF53">
    <property type="entry name" value="ACYL_TRANSF_3 DOMAIN-CONTAINING PROTEIN"/>
    <property type="match status" value="1"/>
</dbReference>
<gene>
    <name evidence="3" type="ORF">OG579_13575</name>
</gene>
<proteinExistence type="predicted"/>
<dbReference type="PANTHER" id="PTHR23028">
    <property type="entry name" value="ACETYLTRANSFERASE"/>
    <property type="match status" value="1"/>
</dbReference>
<evidence type="ECO:0000313" key="3">
    <source>
        <dbReference type="EMBL" id="WUM22400.1"/>
    </source>
</evidence>
<name>A0AAU4K8E7_9NOCA</name>
<dbReference type="InterPro" id="IPR002656">
    <property type="entry name" value="Acyl_transf_3_dom"/>
</dbReference>
<feature type="transmembrane region" description="Helical" evidence="1">
    <location>
        <begin position="48"/>
        <end position="68"/>
    </location>
</feature>
<protein>
    <submittedName>
        <fullName evidence="3">Acyltransferase</fullName>
    </submittedName>
</protein>
<feature type="transmembrane region" description="Helical" evidence="1">
    <location>
        <begin position="18"/>
        <end position="36"/>
    </location>
</feature>
<keyword evidence="1" id="KW-0472">Membrane</keyword>
<dbReference type="AlphaFoldDB" id="A0AAU4K8E7"/>
<keyword evidence="1" id="KW-1133">Transmembrane helix</keyword>
<organism evidence="3 4">
    <name type="scientific">Williamsia herbipolensis</name>
    <dbReference type="NCBI Taxonomy" id="1603258"/>
    <lineage>
        <taxon>Bacteria</taxon>
        <taxon>Bacillati</taxon>
        <taxon>Actinomycetota</taxon>
        <taxon>Actinomycetes</taxon>
        <taxon>Mycobacteriales</taxon>
        <taxon>Nocardiaceae</taxon>
        <taxon>Williamsia</taxon>
    </lineage>
</organism>
<dbReference type="GO" id="GO:0016020">
    <property type="term" value="C:membrane"/>
    <property type="evidence" value="ECO:0007669"/>
    <property type="project" value="TreeGrafter"/>
</dbReference>
<feature type="transmembrane region" description="Helical" evidence="1">
    <location>
        <begin position="241"/>
        <end position="260"/>
    </location>
</feature>
<feature type="transmembrane region" description="Helical" evidence="1">
    <location>
        <begin position="314"/>
        <end position="333"/>
    </location>
</feature>
<feature type="transmembrane region" description="Helical" evidence="1">
    <location>
        <begin position="182"/>
        <end position="201"/>
    </location>
</feature>
<evidence type="ECO:0000313" key="4">
    <source>
        <dbReference type="Proteomes" id="UP001432128"/>
    </source>
</evidence>
<feature type="domain" description="Acyltransferase 3" evidence="2">
    <location>
        <begin position="16"/>
        <end position="361"/>
    </location>
</feature>
<dbReference type="GO" id="GO:0009103">
    <property type="term" value="P:lipopolysaccharide biosynthetic process"/>
    <property type="evidence" value="ECO:0007669"/>
    <property type="project" value="TreeGrafter"/>
</dbReference>
<feature type="transmembrane region" description="Helical" evidence="1">
    <location>
        <begin position="213"/>
        <end position="234"/>
    </location>
</feature>
<feature type="transmembrane region" description="Helical" evidence="1">
    <location>
        <begin position="339"/>
        <end position="360"/>
    </location>
</feature>
<keyword evidence="3" id="KW-0808">Transferase</keyword>
<dbReference type="EMBL" id="CP108021">
    <property type="protein sequence ID" value="WUM22400.1"/>
    <property type="molecule type" value="Genomic_DNA"/>
</dbReference>